<dbReference type="AlphaFoldDB" id="A0A5D4M6C9"/>
<dbReference type="EMBL" id="VTEG01000022">
    <property type="protein sequence ID" value="TYR97057.1"/>
    <property type="molecule type" value="Genomic_DNA"/>
</dbReference>
<protein>
    <submittedName>
        <fullName evidence="2">Uncharacterized protein</fullName>
    </submittedName>
</protein>
<sequence length="65" mass="7556">MAKGNEDRIAEQERQKVVEAQNKVEQFNGVDTEFSLYEDVQKAMAKSQQYQAKHNQPTYEPNKPL</sequence>
<feature type="region of interest" description="Disordered" evidence="1">
    <location>
        <begin position="46"/>
        <end position="65"/>
    </location>
</feature>
<dbReference type="RefSeq" id="WP_113930633.1">
    <property type="nucleotide sequence ID" value="NZ_VTEG01000022.1"/>
</dbReference>
<reference evidence="2 3" key="1">
    <citation type="submission" date="2019-08" db="EMBL/GenBank/DDBJ databases">
        <title>Bacillus genomes from the desert of Cuatro Cienegas, Coahuila.</title>
        <authorList>
            <person name="Olmedo-Alvarez G."/>
        </authorList>
    </citation>
    <scope>NUCLEOTIDE SEQUENCE [LARGE SCALE GENOMIC DNA]</scope>
    <source>
        <strain evidence="2 3">CH128b_4D</strain>
    </source>
</reference>
<proteinExistence type="predicted"/>
<evidence type="ECO:0000313" key="2">
    <source>
        <dbReference type="EMBL" id="TYR97057.1"/>
    </source>
</evidence>
<organism evidence="2 3">
    <name type="scientific">Rossellomorea vietnamensis</name>
    <dbReference type="NCBI Taxonomy" id="218284"/>
    <lineage>
        <taxon>Bacteria</taxon>
        <taxon>Bacillati</taxon>
        <taxon>Bacillota</taxon>
        <taxon>Bacilli</taxon>
        <taxon>Bacillales</taxon>
        <taxon>Bacillaceae</taxon>
        <taxon>Rossellomorea</taxon>
    </lineage>
</organism>
<name>A0A5D4M6C9_9BACI</name>
<evidence type="ECO:0000256" key="1">
    <source>
        <dbReference type="SAM" id="MobiDB-lite"/>
    </source>
</evidence>
<feature type="compositionally biased region" description="Polar residues" evidence="1">
    <location>
        <begin position="46"/>
        <end position="59"/>
    </location>
</feature>
<evidence type="ECO:0000313" key="3">
    <source>
        <dbReference type="Proteomes" id="UP000325182"/>
    </source>
</evidence>
<comment type="caution">
    <text evidence="2">The sequence shown here is derived from an EMBL/GenBank/DDBJ whole genome shotgun (WGS) entry which is preliminary data.</text>
</comment>
<accession>A0A5D4M6C9</accession>
<gene>
    <name evidence="2" type="ORF">FZC84_19790</name>
</gene>
<dbReference type="Proteomes" id="UP000325182">
    <property type="component" value="Unassembled WGS sequence"/>
</dbReference>